<gene>
    <name evidence="7" type="primary">SLC35E3</name>
    <name evidence="7" type="ORF">NPIL_243871</name>
</gene>
<dbReference type="Proteomes" id="UP000887013">
    <property type="component" value="Unassembled WGS sequence"/>
</dbReference>
<comment type="caution">
    <text evidence="7">The sequence shown here is derived from an EMBL/GenBank/DDBJ whole genome shotgun (WGS) entry which is preliminary data.</text>
</comment>
<dbReference type="SUPFAM" id="SSF103481">
    <property type="entry name" value="Multidrug resistance efflux transporter EmrE"/>
    <property type="match status" value="1"/>
</dbReference>
<dbReference type="GO" id="GO:0016020">
    <property type="term" value="C:membrane"/>
    <property type="evidence" value="ECO:0007669"/>
    <property type="project" value="UniProtKB-SubCell"/>
</dbReference>
<dbReference type="PANTHER" id="PTHR11132">
    <property type="entry name" value="SOLUTE CARRIER FAMILY 35"/>
    <property type="match status" value="1"/>
</dbReference>
<dbReference type="OrthoDB" id="5547497at2759"/>
<feature type="transmembrane region" description="Helical" evidence="5">
    <location>
        <begin position="272"/>
        <end position="291"/>
    </location>
</feature>
<protein>
    <submittedName>
        <fullName evidence="7">Solute carrier family 35 member E3</fullName>
    </submittedName>
</protein>
<dbReference type="InterPro" id="IPR037185">
    <property type="entry name" value="EmrE-like"/>
</dbReference>
<keyword evidence="4 5" id="KW-0472">Membrane</keyword>
<evidence type="ECO:0000256" key="5">
    <source>
        <dbReference type="SAM" id="Phobius"/>
    </source>
</evidence>
<dbReference type="InterPro" id="IPR004853">
    <property type="entry name" value="Sugar_P_trans_dom"/>
</dbReference>
<evidence type="ECO:0000313" key="7">
    <source>
        <dbReference type="EMBL" id="GFT95977.1"/>
    </source>
</evidence>
<feature type="transmembrane region" description="Helical" evidence="5">
    <location>
        <begin position="180"/>
        <end position="199"/>
    </location>
</feature>
<dbReference type="InterPro" id="IPR050186">
    <property type="entry name" value="TPT_transporter"/>
</dbReference>
<evidence type="ECO:0000256" key="1">
    <source>
        <dbReference type="ARBA" id="ARBA00004141"/>
    </source>
</evidence>
<dbReference type="Pfam" id="PF03151">
    <property type="entry name" value="TPT"/>
    <property type="match status" value="1"/>
</dbReference>
<accession>A0A8X6Q0P5</accession>
<evidence type="ECO:0000313" key="8">
    <source>
        <dbReference type="Proteomes" id="UP000887013"/>
    </source>
</evidence>
<feature type="transmembrane region" description="Helical" evidence="5">
    <location>
        <begin position="246"/>
        <end position="266"/>
    </location>
</feature>
<sequence>MCPRNDVPLCLLGNIVLSVAIVLVNKIVYVRTKFPNITLTFIHFVVTFFGIGICERLNVFKVKRLPVLQILPLAISFCGFVVFTNLSLGFNTVGTYQILKTLTMPTIMLIQTYLYDKTFTWKIKSTLVPIILGVILNSAYDIKFNIIGTVFALIGVGVTSFYQVLVGEKQKEFQVNSMQLLYYQAPLSALLLLFCFPIVEPPWAPDGLLYREWFIVDLILVFLSGIIAFLVNVSIYWIIGNTSAITYNVVGQLKFCLTLTGGYFLFTEPIMPIQFLGIVTTVCGVSLYAYFKNQSQKSLPFNVHK</sequence>
<proteinExistence type="predicted"/>
<keyword evidence="2 5" id="KW-0812">Transmembrane</keyword>
<dbReference type="EMBL" id="BMAW01026187">
    <property type="protein sequence ID" value="GFT95977.1"/>
    <property type="molecule type" value="Genomic_DNA"/>
</dbReference>
<comment type="subcellular location">
    <subcellularLocation>
        <location evidence="1">Membrane</location>
        <topology evidence="1">Multi-pass membrane protein</topology>
    </subcellularLocation>
</comment>
<feature type="transmembrane region" description="Helical" evidence="5">
    <location>
        <begin position="34"/>
        <end position="54"/>
    </location>
</feature>
<evidence type="ECO:0000256" key="2">
    <source>
        <dbReference type="ARBA" id="ARBA00022692"/>
    </source>
</evidence>
<evidence type="ECO:0000259" key="6">
    <source>
        <dbReference type="Pfam" id="PF03151"/>
    </source>
</evidence>
<evidence type="ECO:0000256" key="3">
    <source>
        <dbReference type="ARBA" id="ARBA00022989"/>
    </source>
</evidence>
<dbReference type="AlphaFoldDB" id="A0A8X6Q0P5"/>
<organism evidence="7 8">
    <name type="scientific">Nephila pilipes</name>
    <name type="common">Giant wood spider</name>
    <name type="synonym">Nephila maculata</name>
    <dbReference type="NCBI Taxonomy" id="299642"/>
    <lineage>
        <taxon>Eukaryota</taxon>
        <taxon>Metazoa</taxon>
        <taxon>Ecdysozoa</taxon>
        <taxon>Arthropoda</taxon>
        <taxon>Chelicerata</taxon>
        <taxon>Arachnida</taxon>
        <taxon>Araneae</taxon>
        <taxon>Araneomorphae</taxon>
        <taxon>Entelegynae</taxon>
        <taxon>Araneoidea</taxon>
        <taxon>Nephilidae</taxon>
        <taxon>Nephila</taxon>
    </lineage>
</organism>
<feature type="transmembrane region" description="Helical" evidence="5">
    <location>
        <begin position="7"/>
        <end position="28"/>
    </location>
</feature>
<name>A0A8X6Q0P5_NEPPI</name>
<feature type="transmembrane region" description="Helical" evidence="5">
    <location>
        <begin position="146"/>
        <end position="168"/>
    </location>
</feature>
<feature type="transmembrane region" description="Helical" evidence="5">
    <location>
        <begin position="219"/>
        <end position="239"/>
    </location>
</feature>
<feature type="domain" description="Sugar phosphate transporter" evidence="6">
    <location>
        <begin position="16"/>
        <end position="288"/>
    </location>
</feature>
<keyword evidence="3 5" id="KW-1133">Transmembrane helix</keyword>
<reference evidence="7" key="1">
    <citation type="submission" date="2020-08" db="EMBL/GenBank/DDBJ databases">
        <title>Multicomponent nature underlies the extraordinary mechanical properties of spider dragline silk.</title>
        <authorList>
            <person name="Kono N."/>
            <person name="Nakamura H."/>
            <person name="Mori M."/>
            <person name="Yoshida Y."/>
            <person name="Ohtoshi R."/>
            <person name="Malay A.D."/>
            <person name="Moran D.A.P."/>
            <person name="Tomita M."/>
            <person name="Numata K."/>
            <person name="Arakawa K."/>
        </authorList>
    </citation>
    <scope>NUCLEOTIDE SEQUENCE</scope>
</reference>
<evidence type="ECO:0000256" key="4">
    <source>
        <dbReference type="ARBA" id="ARBA00023136"/>
    </source>
</evidence>
<keyword evidence="8" id="KW-1185">Reference proteome</keyword>
<feature type="transmembrane region" description="Helical" evidence="5">
    <location>
        <begin position="66"/>
        <end position="88"/>
    </location>
</feature>